<proteinExistence type="predicted"/>
<dbReference type="RefSeq" id="WP_170305294.1">
    <property type="nucleotide sequence ID" value="NZ_BAAAMZ010000035.1"/>
</dbReference>
<evidence type="ECO:0000313" key="2">
    <source>
        <dbReference type="EMBL" id="TWF72935.1"/>
    </source>
</evidence>
<keyword evidence="3" id="KW-1185">Reference proteome</keyword>
<dbReference type="EMBL" id="VIWT01000006">
    <property type="protein sequence ID" value="TWF72935.1"/>
    <property type="molecule type" value="Genomic_DNA"/>
</dbReference>
<protein>
    <submittedName>
        <fullName evidence="2">Uncharacterized protein</fullName>
    </submittedName>
</protein>
<dbReference type="AlphaFoldDB" id="A0A561SDM8"/>
<feature type="region of interest" description="Disordered" evidence="1">
    <location>
        <begin position="182"/>
        <end position="240"/>
    </location>
</feature>
<comment type="caution">
    <text evidence="2">The sequence shown here is derived from an EMBL/GenBank/DDBJ whole genome shotgun (WGS) entry which is preliminary data.</text>
</comment>
<reference evidence="2 3" key="1">
    <citation type="submission" date="2019-06" db="EMBL/GenBank/DDBJ databases">
        <title>Sequencing the genomes of 1000 actinobacteria strains.</title>
        <authorList>
            <person name="Klenk H.-P."/>
        </authorList>
    </citation>
    <scope>NUCLEOTIDE SEQUENCE [LARGE SCALE GENOMIC DNA]</scope>
    <source>
        <strain evidence="2 3">DSM 44826</strain>
    </source>
</reference>
<feature type="compositionally biased region" description="Low complexity" evidence="1">
    <location>
        <begin position="33"/>
        <end position="42"/>
    </location>
</feature>
<feature type="compositionally biased region" description="Basic and acidic residues" evidence="1">
    <location>
        <begin position="86"/>
        <end position="101"/>
    </location>
</feature>
<accession>A0A561SDM8</accession>
<organism evidence="2 3">
    <name type="scientific">Kitasatospora viridis</name>
    <dbReference type="NCBI Taxonomy" id="281105"/>
    <lineage>
        <taxon>Bacteria</taxon>
        <taxon>Bacillati</taxon>
        <taxon>Actinomycetota</taxon>
        <taxon>Actinomycetes</taxon>
        <taxon>Kitasatosporales</taxon>
        <taxon>Streptomycetaceae</taxon>
        <taxon>Kitasatospora</taxon>
    </lineage>
</organism>
<evidence type="ECO:0000256" key="1">
    <source>
        <dbReference type="SAM" id="MobiDB-lite"/>
    </source>
</evidence>
<dbReference type="Proteomes" id="UP000317940">
    <property type="component" value="Unassembled WGS sequence"/>
</dbReference>
<feature type="region of interest" description="Disordered" evidence="1">
    <location>
        <begin position="72"/>
        <end position="147"/>
    </location>
</feature>
<feature type="compositionally biased region" description="Basic and acidic residues" evidence="1">
    <location>
        <begin position="219"/>
        <end position="233"/>
    </location>
</feature>
<name>A0A561SDM8_9ACTN</name>
<feature type="region of interest" description="Disordered" evidence="1">
    <location>
        <begin position="18"/>
        <end position="45"/>
    </location>
</feature>
<gene>
    <name evidence="2" type="ORF">FHX73_1686</name>
</gene>
<sequence>MAPVVLFINTALTRPRVHSCPSAARPADGSLHAPGGPTAGTAGCHGMATAGRASAERSDVRAFVTWSDRGGELSARPAEVPGLPGRRIDPAATERDRDRPRSVPSGNAPDPAPLFPAARTAADPDRATNRVPLPRVPEPIGPAADPGAFAARDRESLRAGFSMPIDVARQEFGKVFRNRAGGRIPREFSGGTGNGIRGRVERDRTRPLGRTGNCVGKSARPEYRRREYRRADGQGDPVVT</sequence>
<evidence type="ECO:0000313" key="3">
    <source>
        <dbReference type="Proteomes" id="UP000317940"/>
    </source>
</evidence>